<sequence>MSRSTIFFVSSSIFSPTTSDRIKTDPVSSDKEFQASLIESAEEWMAWVMNPKRELLFARSSSRWLIAWIFVPISCAATGLRKQKNILGMSQHLEVVFGADVGAGGSSPPSMSWQRSRTSSASYMTLVTDALPLRITQDVAQVAERGLELGDLTRHAEEHLHLLLHHACQDAHKLGRELVQQLCHGRGTG</sequence>
<dbReference type="InParanoid" id="K4AFJ5"/>
<dbReference type="Proteomes" id="UP000004995">
    <property type="component" value="Unassembled WGS sequence"/>
</dbReference>
<dbReference type="AlphaFoldDB" id="K4AFJ5"/>
<evidence type="ECO:0000313" key="2">
    <source>
        <dbReference type="Proteomes" id="UP000004995"/>
    </source>
</evidence>
<evidence type="ECO:0000313" key="1">
    <source>
        <dbReference type="EnsemblPlants" id="KQK87655"/>
    </source>
</evidence>
<organism evidence="1 2">
    <name type="scientific">Setaria italica</name>
    <name type="common">Foxtail millet</name>
    <name type="synonym">Panicum italicum</name>
    <dbReference type="NCBI Taxonomy" id="4555"/>
    <lineage>
        <taxon>Eukaryota</taxon>
        <taxon>Viridiplantae</taxon>
        <taxon>Streptophyta</taxon>
        <taxon>Embryophyta</taxon>
        <taxon>Tracheophyta</taxon>
        <taxon>Spermatophyta</taxon>
        <taxon>Magnoliopsida</taxon>
        <taxon>Liliopsida</taxon>
        <taxon>Poales</taxon>
        <taxon>Poaceae</taxon>
        <taxon>PACMAD clade</taxon>
        <taxon>Panicoideae</taxon>
        <taxon>Panicodae</taxon>
        <taxon>Paniceae</taxon>
        <taxon>Cenchrinae</taxon>
        <taxon>Setaria</taxon>
    </lineage>
</organism>
<reference evidence="2" key="1">
    <citation type="journal article" date="2012" name="Nat. Biotechnol.">
        <title>Reference genome sequence of the model plant Setaria.</title>
        <authorList>
            <person name="Bennetzen J.L."/>
            <person name="Schmutz J."/>
            <person name="Wang H."/>
            <person name="Percifield R."/>
            <person name="Hawkins J."/>
            <person name="Pontaroli A.C."/>
            <person name="Estep M."/>
            <person name="Feng L."/>
            <person name="Vaughn J.N."/>
            <person name="Grimwood J."/>
            <person name="Jenkins J."/>
            <person name="Barry K."/>
            <person name="Lindquist E."/>
            <person name="Hellsten U."/>
            <person name="Deshpande S."/>
            <person name="Wang X."/>
            <person name="Wu X."/>
            <person name="Mitros T."/>
            <person name="Triplett J."/>
            <person name="Yang X."/>
            <person name="Ye C.Y."/>
            <person name="Mauro-Herrera M."/>
            <person name="Wang L."/>
            <person name="Li P."/>
            <person name="Sharma M."/>
            <person name="Sharma R."/>
            <person name="Ronald P.C."/>
            <person name="Panaud O."/>
            <person name="Kellogg E.A."/>
            <person name="Brutnell T.P."/>
            <person name="Doust A.N."/>
            <person name="Tuskan G.A."/>
            <person name="Rokhsar D."/>
            <person name="Devos K.M."/>
        </authorList>
    </citation>
    <scope>NUCLEOTIDE SEQUENCE [LARGE SCALE GENOMIC DNA]</scope>
    <source>
        <strain evidence="2">cv. Yugu1</strain>
    </source>
</reference>
<name>K4AFJ5_SETIT</name>
<accession>K4AFJ5</accession>
<proteinExistence type="predicted"/>
<reference evidence="1" key="2">
    <citation type="submission" date="2018-08" db="UniProtKB">
        <authorList>
            <consortium name="EnsemblPlants"/>
        </authorList>
    </citation>
    <scope>IDENTIFICATION</scope>
    <source>
        <strain evidence="1">Yugu1</strain>
    </source>
</reference>
<dbReference type="HOGENOM" id="CLU_1436714_0_0_1"/>
<dbReference type="EMBL" id="AGNK02005430">
    <property type="status" value="NOT_ANNOTATED_CDS"/>
    <property type="molecule type" value="Genomic_DNA"/>
</dbReference>
<keyword evidence="2" id="KW-1185">Reference proteome</keyword>
<dbReference type="Gramene" id="KQK87655">
    <property type="protein sequence ID" value="KQK87655"/>
    <property type="gene ID" value="SETIT_037652mg"/>
</dbReference>
<dbReference type="EnsemblPlants" id="KQK87655">
    <property type="protein sequence ID" value="KQK87655"/>
    <property type="gene ID" value="SETIT_037652mg"/>
</dbReference>
<protein>
    <submittedName>
        <fullName evidence="1">Uncharacterized protein</fullName>
    </submittedName>
</protein>